<proteinExistence type="predicted"/>
<dbReference type="Proteomes" id="UP000229307">
    <property type="component" value="Unassembled WGS sequence"/>
</dbReference>
<name>A0A2M7SC59_9BACT</name>
<comment type="caution">
    <text evidence="2">The sequence shown here is derived from an EMBL/GenBank/DDBJ whole genome shotgun (WGS) entry which is preliminary data.</text>
</comment>
<gene>
    <name evidence="2" type="ORF">COY52_05120</name>
</gene>
<sequence>MKDIMVGIIGLDTSHSIEFTRRLQAPDCPADQKVKGMKAVKCLRFPSPFQTEPDQDKRQQQMEQWGVKVTRDFKEAADGVDTLMLEINDPSPHLEYFKKAAGLGKPVFLDKPPADTMENAKEIFSIAAGSKVRVFSASSLRFAPQVLEISREFSRPKICMAVGPLGQAPAGSSVVWYGVHAVEMLERVMGTGAEKVFARKDGCGAIACVEYKGGRRGIIQLNEGVYHYGIYCHDEKGMKFLAVDTSFIYTDLLKEIIKFFSGGEPPARPEDSLEVQAILNAIDASITSGKEQILTAD</sequence>
<dbReference type="Gene3D" id="3.40.50.720">
    <property type="entry name" value="NAD(P)-binding Rossmann-like Domain"/>
    <property type="match status" value="1"/>
</dbReference>
<dbReference type="GO" id="GO:0000166">
    <property type="term" value="F:nucleotide binding"/>
    <property type="evidence" value="ECO:0007669"/>
    <property type="project" value="InterPro"/>
</dbReference>
<dbReference type="InterPro" id="IPR000683">
    <property type="entry name" value="Gfo/Idh/MocA-like_OxRdtase_N"/>
</dbReference>
<dbReference type="EMBL" id="PFMR01000140">
    <property type="protein sequence ID" value="PIZ17137.1"/>
    <property type="molecule type" value="Genomic_DNA"/>
</dbReference>
<evidence type="ECO:0000313" key="3">
    <source>
        <dbReference type="Proteomes" id="UP000229307"/>
    </source>
</evidence>
<evidence type="ECO:0000313" key="2">
    <source>
        <dbReference type="EMBL" id="PIZ17137.1"/>
    </source>
</evidence>
<protein>
    <recommendedName>
        <fullName evidence="1">Gfo/Idh/MocA-like oxidoreductase N-terminal domain-containing protein</fullName>
    </recommendedName>
</protein>
<dbReference type="Pfam" id="PF01408">
    <property type="entry name" value="GFO_IDH_MocA"/>
    <property type="match status" value="1"/>
</dbReference>
<reference evidence="3" key="1">
    <citation type="submission" date="2017-09" db="EMBL/GenBank/DDBJ databases">
        <title>Depth-based differentiation of microbial function through sediment-hosted aquifers and enrichment of novel symbionts in the deep terrestrial subsurface.</title>
        <authorList>
            <person name="Probst A.J."/>
            <person name="Ladd B."/>
            <person name="Jarett J.K."/>
            <person name="Geller-Mcgrath D.E."/>
            <person name="Sieber C.M.K."/>
            <person name="Emerson J.B."/>
            <person name="Anantharaman K."/>
            <person name="Thomas B.C."/>
            <person name="Malmstrom R."/>
            <person name="Stieglmeier M."/>
            <person name="Klingl A."/>
            <person name="Woyke T."/>
            <person name="Ryan C.M."/>
            <person name="Banfield J.F."/>
        </authorList>
    </citation>
    <scope>NUCLEOTIDE SEQUENCE [LARGE SCALE GENOMIC DNA]</scope>
</reference>
<dbReference type="AlphaFoldDB" id="A0A2M7SC59"/>
<accession>A0A2M7SC59</accession>
<evidence type="ECO:0000259" key="1">
    <source>
        <dbReference type="Pfam" id="PF01408"/>
    </source>
</evidence>
<organism evidence="2 3">
    <name type="scientific">Candidatus Desantisbacteria bacterium CG_4_10_14_0_8_um_filter_48_22</name>
    <dbReference type="NCBI Taxonomy" id="1974543"/>
    <lineage>
        <taxon>Bacteria</taxon>
        <taxon>Candidatus Desantisiibacteriota</taxon>
    </lineage>
</organism>
<dbReference type="SUPFAM" id="SSF51735">
    <property type="entry name" value="NAD(P)-binding Rossmann-fold domains"/>
    <property type="match status" value="1"/>
</dbReference>
<dbReference type="InterPro" id="IPR036291">
    <property type="entry name" value="NAD(P)-bd_dom_sf"/>
</dbReference>
<feature type="domain" description="Gfo/Idh/MocA-like oxidoreductase N-terminal" evidence="1">
    <location>
        <begin position="53"/>
        <end position="135"/>
    </location>
</feature>
<dbReference type="Gene3D" id="3.30.360.10">
    <property type="entry name" value="Dihydrodipicolinate Reductase, domain 2"/>
    <property type="match status" value="1"/>
</dbReference>